<proteinExistence type="predicted"/>
<evidence type="ECO:0000313" key="1">
    <source>
        <dbReference type="EMBL" id="MPN23155.1"/>
    </source>
</evidence>
<gene>
    <name evidence="1" type="ORF">SDC9_170542</name>
</gene>
<accession>A0A645G937</accession>
<comment type="caution">
    <text evidence="1">The sequence shown here is derived from an EMBL/GenBank/DDBJ whole genome shotgun (WGS) entry which is preliminary data.</text>
</comment>
<reference evidence="1" key="1">
    <citation type="submission" date="2019-08" db="EMBL/GenBank/DDBJ databases">
        <authorList>
            <person name="Kucharzyk K."/>
            <person name="Murdoch R.W."/>
            <person name="Higgins S."/>
            <person name="Loffler F."/>
        </authorList>
    </citation>
    <scope>NUCLEOTIDE SEQUENCE</scope>
</reference>
<dbReference type="EMBL" id="VSSQ01071571">
    <property type="protein sequence ID" value="MPN23155.1"/>
    <property type="molecule type" value="Genomic_DNA"/>
</dbReference>
<name>A0A645G937_9ZZZZ</name>
<dbReference type="AlphaFoldDB" id="A0A645G937"/>
<protein>
    <submittedName>
        <fullName evidence="1">Uncharacterized protein</fullName>
    </submittedName>
</protein>
<organism evidence="1">
    <name type="scientific">bioreactor metagenome</name>
    <dbReference type="NCBI Taxonomy" id="1076179"/>
    <lineage>
        <taxon>unclassified sequences</taxon>
        <taxon>metagenomes</taxon>
        <taxon>ecological metagenomes</taxon>
    </lineage>
</organism>
<sequence length="151" mass="16204">MAGGIEEGDRAIVDLNLIGADVLRNAARLAGGDVRVADGVKQRGLAVVDVTHDHNDGAAGREVLLDVLSFVKQALLNGDNHFAFNLCANFHGDERGGIIVDDLRDRCHNANAHQALDDFGSLHLQAQSQLANGHLVRQRNLQFLASLALKL</sequence>